<feature type="compositionally biased region" description="Basic and acidic residues" evidence="1">
    <location>
        <begin position="123"/>
        <end position="142"/>
    </location>
</feature>
<proteinExistence type="predicted"/>
<reference evidence="2 3" key="1">
    <citation type="submission" date="2019-05" db="EMBL/GenBank/DDBJ databases">
        <title>Another draft genome of Portunus trituberculatus and its Hox gene families provides insights of decapod evolution.</title>
        <authorList>
            <person name="Jeong J.-H."/>
            <person name="Song I."/>
            <person name="Kim S."/>
            <person name="Choi T."/>
            <person name="Kim D."/>
            <person name="Ryu S."/>
            <person name="Kim W."/>
        </authorList>
    </citation>
    <scope>NUCLEOTIDE SEQUENCE [LARGE SCALE GENOMIC DNA]</scope>
    <source>
        <tissue evidence="2">Muscle</tissue>
    </source>
</reference>
<feature type="region of interest" description="Disordered" evidence="1">
    <location>
        <begin position="22"/>
        <end position="89"/>
    </location>
</feature>
<dbReference type="OrthoDB" id="300641at2759"/>
<feature type="compositionally biased region" description="Polar residues" evidence="1">
    <location>
        <begin position="52"/>
        <end position="74"/>
    </location>
</feature>
<feature type="region of interest" description="Disordered" evidence="1">
    <location>
        <begin position="101"/>
        <end position="174"/>
    </location>
</feature>
<keyword evidence="3" id="KW-1185">Reference proteome</keyword>
<comment type="caution">
    <text evidence="2">The sequence shown here is derived from an EMBL/GenBank/DDBJ whole genome shotgun (WGS) entry which is preliminary data.</text>
</comment>
<dbReference type="EMBL" id="VSRR010000976">
    <property type="protein sequence ID" value="MPC21450.1"/>
    <property type="molecule type" value="Genomic_DNA"/>
</dbReference>
<dbReference type="Proteomes" id="UP000324222">
    <property type="component" value="Unassembled WGS sequence"/>
</dbReference>
<organism evidence="2 3">
    <name type="scientific">Portunus trituberculatus</name>
    <name type="common">Swimming crab</name>
    <name type="synonym">Neptunus trituberculatus</name>
    <dbReference type="NCBI Taxonomy" id="210409"/>
    <lineage>
        <taxon>Eukaryota</taxon>
        <taxon>Metazoa</taxon>
        <taxon>Ecdysozoa</taxon>
        <taxon>Arthropoda</taxon>
        <taxon>Crustacea</taxon>
        <taxon>Multicrustacea</taxon>
        <taxon>Malacostraca</taxon>
        <taxon>Eumalacostraca</taxon>
        <taxon>Eucarida</taxon>
        <taxon>Decapoda</taxon>
        <taxon>Pleocyemata</taxon>
        <taxon>Brachyura</taxon>
        <taxon>Eubrachyura</taxon>
        <taxon>Portunoidea</taxon>
        <taxon>Portunidae</taxon>
        <taxon>Portuninae</taxon>
        <taxon>Portunus</taxon>
    </lineage>
</organism>
<evidence type="ECO:0000256" key="1">
    <source>
        <dbReference type="SAM" id="MobiDB-lite"/>
    </source>
</evidence>
<name>A0A5B7DJ61_PORTR</name>
<protein>
    <submittedName>
        <fullName evidence="2">Uncharacterized protein</fullName>
    </submittedName>
</protein>
<accession>A0A5B7DJ61</accession>
<gene>
    <name evidence="2" type="ORF">E2C01_014436</name>
</gene>
<evidence type="ECO:0000313" key="2">
    <source>
        <dbReference type="EMBL" id="MPC21450.1"/>
    </source>
</evidence>
<evidence type="ECO:0000313" key="3">
    <source>
        <dbReference type="Proteomes" id="UP000324222"/>
    </source>
</evidence>
<sequence length="220" mass="24764">MKLNLMLNSTEYLNQTFNSALSLHRPNQPRPSGPQRGEQSMFRQFKKKSSFRQETPSHVPTTRPQGMPGSSQREGSIPPHASRDSKQRPWLFQSFVDESRAGITPVPEVRQGSAPGTRSGRARSPEVTRREATGRRKDEVASRRVNQNRKNRTLVPANRGSDQEELAADAPSNSAKTRFKATCLRARLRHFLSSCWAGIRLRALCQYQPGESPAEERDPS</sequence>
<dbReference type="AlphaFoldDB" id="A0A5B7DJ61"/>